<keyword evidence="1" id="KW-1133">Transmembrane helix</keyword>
<evidence type="ECO:0000313" key="3">
    <source>
        <dbReference type="EMBL" id="WLF51888.1"/>
    </source>
</evidence>
<dbReference type="Proteomes" id="UP001231166">
    <property type="component" value="Plasmid pRho-VOC14-L"/>
</dbReference>
<dbReference type="Proteomes" id="UP001066327">
    <property type="component" value="Unassembled WGS sequence"/>
</dbReference>
<reference evidence="3" key="2">
    <citation type="submission" date="2023-07" db="EMBL/GenBank/DDBJ databases">
        <title>Genomic analysis of Rhodococcus opacus VOC-14 with glycol ethers degradation activity.</title>
        <authorList>
            <person name="Narkevich D.A."/>
            <person name="Hlushen A.M."/>
            <person name="Akhremchuk A.E."/>
            <person name="Sikolenko M.A."/>
            <person name="Valentovich L.N."/>
        </authorList>
    </citation>
    <scope>NUCLEOTIDE SEQUENCE</scope>
    <source>
        <strain evidence="3">VOC-14</strain>
        <plasmid evidence="3">pRho-VOC14-L</plasmid>
    </source>
</reference>
<evidence type="ECO:0000256" key="1">
    <source>
        <dbReference type="SAM" id="Phobius"/>
    </source>
</evidence>
<organism evidence="3 5">
    <name type="scientific">Rhodococcus opacus</name>
    <name type="common">Nocardia opaca</name>
    <dbReference type="NCBI Taxonomy" id="37919"/>
    <lineage>
        <taxon>Bacteria</taxon>
        <taxon>Bacillati</taxon>
        <taxon>Actinomycetota</taxon>
        <taxon>Actinomycetes</taxon>
        <taxon>Mycobacteriales</taxon>
        <taxon>Nocardiaceae</taxon>
        <taxon>Rhodococcus</taxon>
    </lineage>
</organism>
<gene>
    <name evidence="2" type="ORF">O4328_21220</name>
    <name evidence="3" type="ORF">Q5707_41200</name>
</gene>
<dbReference type="RefSeq" id="WP_206016590.1">
    <property type="nucleotide sequence ID" value="NZ_CP130956.1"/>
</dbReference>
<evidence type="ECO:0000313" key="2">
    <source>
        <dbReference type="EMBL" id="MCZ4586178.1"/>
    </source>
</evidence>
<evidence type="ECO:0000313" key="5">
    <source>
        <dbReference type="Proteomes" id="UP001231166"/>
    </source>
</evidence>
<sequence length="47" mass="4799">MARTTENLGANLLHGLRVSVVGTVLYAGVGVMGVGVVAVWKFAMPGV</sequence>
<protein>
    <submittedName>
        <fullName evidence="3">Uncharacterized protein</fullName>
    </submittedName>
</protein>
<evidence type="ECO:0000313" key="4">
    <source>
        <dbReference type="Proteomes" id="UP001066327"/>
    </source>
</evidence>
<keyword evidence="1" id="KW-0812">Transmembrane</keyword>
<geneLocation type="plasmid" evidence="3 5">
    <name>pRho-VOC14-L</name>
</geneLocation>
<keyword evidence="4" id="KW-1185">Reference proteome</keyword>
<reference evidence="2" key="1">
    <citation type="submission" date="2022-12" db="EMBL/GenBank/DDBJ databases">
        <authorList>
            <person name="Krivoruchko A.V."/>
            <person name="Elkin A."/>
        </authorList>
    </citation>
    <scope>NUCLEOTIDE SEQUENCE</scope>
    <source>
        <strain evidence="2">IEGM 249</strain>
    </source>
</reference>
<name>A0AAX3YT03_RHOOP</name>
<dbReference type="EMBL" id="CP130956">
    <property type="protein sequence ID" value="WLF51888.1"/>
    <property type="molecule type" value="Genomic_DNA"/>
</dbReference>
<proteinExistence type="predicted"/>
<dbReference type="EMBL" id="JAPWIS010000010">
    <property type="protein sequence ID" value="MCZ4586178.1"/>
    <property type="molecule type" value="Genomic_DNA"/>
</dbReference>
<dbReference type="AlphaFoldDB" id="A0AAX3YT03"/>
<keyword evidence="1" id="KW-0472">Membrane</keyword>
<feature type="transmembrane region" description="Helical" evidence="1">
    <location>
        <begin position="20"/>
        <end position="43"/>
    </location>
</feature>
<keyword evidence="3" id="KW-0614">Plasmid</keyword>
<accession>A0AAX3YT03</accession>